<proteinExistence type="predicted"/>
<evidence type="ECO:0000256" key="1">
    <source>
        <dbReference type="SAM" id="MobiDB-lite"/>
    </source>
</evidence>
<feature type="region of interest" description="Disordered" evidence="1">
    <location>
        <begin position="1"/>
        <end position="35"/>
    </location>
</feature>
<evidence type="ECO:0000259" key="2">
    <source>
        <dbReference type="PROSITE" id="PS50234"/>
    </source>
</evidence>
<dbReference type="Pfam" id="PF00092">
    <property type="entry name" value="VWA"/>
    <property type="match status" value="1"/>
</dbReference>
<dbReference type="SMART" id="SM00327">
    <property type="entry name" value="VWA"/>
    <property type="match status" value="1"/>
</dbReference>
<dbReference type="InterPro" id="IPR036465">
    <property type="entry name" value="vWFA_dom_sf"/>
</dbReference>
<dbReference type="Gene3D" id="3.40.50.410">
    <property type="entry name" value="von Willebrand factor, type A domain"/>
    <property type="match status" value="1"/>
</dbReference>
<keyword evidence="4" id="KW-1185">Reference proteome</keyword>
<dbReference type="EMBL" id="QKVK01000008">
    <property type="protein sequence ID" value="PZF75841.1"/>
    <property type="molecule type" value="Genomic_DNA"/>
</dbReference>
<dbReference type="InterPro" id="IPR002035">
    <property type="entry name" value="VWF_A"/>
</dbReference>
<dbReference type="SUPFAM" id="SSF53300">
    <property type="entry name" value="vWA-like"/>
    <property type="match status" value="1"/>
</dbReference>
<protein>
    <recommendedName>
        <fullName evidence="2">VWFA domain-containing protein</fullName>
    </recommendedName>
</protein>
<dbReference type="PROSITE" id="PS50234">
    <property type="entry name" value="VWFA"/>
    <property type="match status" value="1"/>
</dbReference>
<evidence type="ECO:0000313" key="3">
    <source>
        <dbReference type="EMBL" id="PZF75841.1"/>
    </source>
</evidence>
<dbReference type="PANTHER" id="PTHR10579">
    <property type="entry name" value="CALCIUM-ACTIVATED CHLORIDE CHANNEL REGULATOR"/>
    <property type="match status" value="1"/>
</dbReference>
<dbReference type="PANTHER" id="PTHR10579:SF43">
    <property type="entry name" value="ZINC FINGER (C3HC4-TYPE RING FINGER) FAMILY PROTEIN"/>
    <property type="match status" value="1"/>
</dbReference>
<name>A0A2W2AKI2_9HYPH</name>
<feature type="domain" description="VWFA" evidence="2">
    <location>
        <begin position="83"/>
        <end position="263"/>
    </location>
</feature>
<gene>
    <name evidence="3" type="ORF">DK847_16600</name>
</gene>
<dbReference type="AlphaFoldDB" id="A0A2W2AKI2"/>
<accession>A0A2W2AKI2</accession>
<feature type="region of interest" description="Disordered" evidence="1">
    <location>
        <begin position="448"/>
        <end position="492"/>
    </location>
</feature>
<reference evidence="4" key="1">
    <citation type="submission" date="2018-06" db="EMBL/GenBank/DDBJ databases">
        <title>Aestuariibacter litoralis strain KCTC 52945T.</title>
        <authorList>
            <person name="Li X."/>
            <person name="Salam N."/>
            <person name="Li J.-L."/>
            <person name="Chen Y.-M."/>
            <person name="Yang Z.-W."/>
            <person name="Zhang L.-Y."/>
            <person name="Han M.-X."/>
            <person name="Xiao M."/>
            <person name="Li W.-J."/>
        </authorList>
    </citation>
    <scope>NUCLEOTIDE SEQUENCE [LARGE SCALE GENOMIC DNA]</scope>
    <source>
        <strain evidence="4">KCTC 52945</strain>
    </source>
</reference>
<comment type="caution">
    <text evidence="3">The sequence shown here is derived from an EMBL/GenBank/DDBJ whole genome shotgun (WGS) entry which is preliminary data.</text>
</comment>
<evidence type="ECO:0000313" key="4">
    <source>
        <dbReference type="Proteomes" id="UP000248795"/>
    </source>
</evidence>
<dbReference type="InterPro" id="IPR051266">
    <property type="entry name" value="CLCR"/>
</dbReference>
<organism evidence="3 4">
    <name type="scientific">Aestuariivirga litoralis</name>
    <dbReference type="NCBI Taxonomy" id="2650924"/>
    <lineage>
        <taxon>Bacteria</taxon>
        <taxon>Pseudomonadati</taxon>
        <taxon>Pseudomonadota</taxon>
        <taxon>Alphaproteobacteria</taxon>
        <taxon>Hyphomicrobiales</taxon>
        <taxon>Aestuariivirgaceae</taxon>
        <taxon>Aestuariivirga</taxon>
    </lineage>
</organism>
<dbReference type="Proteomes" id="UP000248795">
    <property type="component" value="Unassembled WGS sequence"/>
</dbReference>
<feature type="compositionally biased region" description="Basic residues" evidence="1">
    <location>
        <begin position="20"/>
        <end position="30"/>
    </location>
</feature>
<feature type="compositionally biased region" description="Polar residues" evidence="1">
    <location>
        <begin position="7"/>
        <end position="19"/>
    </location>
</feature>
<sequence>MVPGTGSIRQDLSNNTGGSRRNRTCSHRQPHQALPQKGIPQMINLTLKPLRDGMPAGEAFTTEVLLRITPEAMVEDGRRANLNLALVIDRSGSMAGRPLHEAKRCAAMVIDRLTARDRLAIVAYDDQVEVMLPSSPVDDRERFKRAVSAILDGGTTNLHGGWHAGATAVARAMQLVPNGLSRVLLLSDGQANQGETNTAVIASHCAELAAADVSTSTYGLGESFNEDLMTQMARAGQGQSHYGRSAEDLIDPFQQEFDLLQALVARRLRLEVLPERGVKVDVLNLFTPDPETGALILPDLAAGGELWAVLRLKVEAGVSLGSAPARLLTARLRYVDRDDHRHATDPVALHLGPLSPAAYAALPAEALVRDRTGELEVAHLADLAREAARHGDWQRVETLTAEMLERAAGNEWVAESVRSLRELAQSRNREGFSKEALYKSTRMRSRMASLDESTTSYGFAEESAKPSFLRRKREEGRRFDADDDGPVRPSTP</sequence>